<gene>
    <name evidence="1" type="ORF">FUSPEROL_02191</name>
</gene>
<dbReference type="RefSeq" id="WP_005975058.1">
    <property type="nucleotide sequence ID" value="NZ_GG665898.1"/>
</dbReference>
<accession>D4CXT4</accession>
<dbReference type="HOGENOM" id="CLU_2493427_0_0_0"/>
<dbReference type="Proteomes" id="UP000003748">
    <property type="component" value="Unassembled WGS sequence"/>
</dbReference>
<reference evidence="1 2" key="1">
    <citation type="submission" date="2010-02" db="EMBL/GenBank/DDBJ databases">
        <authorList>
            <person name="Weinstock G."/>
            <person name="Sodergren E."/>
            <person name="Clifton S."/>
            <person name="Fulton L."/>
            <person name="Fulton B."/>
            <person name="Courtney L."/>
            <person name="Fronick C."/>
            <person name="Harrison M."/>
            <person name="Strong C."/>
            <person name="Farmer C."/>
            <person name="Delahaunty K."/>
            <person name="Markovic C."/>
            <person name="Hall O."/>
            <person name="Minx P."/>
            <person name="Tomlinson C."/>
            <person name="Mitreva M."/>
            <person name="Nelson J."/>
            <person name="Hou S."/>
            <person name="Wollam A."/>
            <person name="Pepin K.H."/>
            <person name="Johnson M."/>
            <person name="Bhonagiri V."/>
            <person name="Zhang X."/>
            <person name="Suruliraj S."/>
            <person name="Warren W."/>
            <person name="Chinwalla A."/>
            <person name="Mardis E.R."/>
            <person name="Wilson R.K."/>
        </authorList>
    </citation>
    <scope>NUCLEOTIDE SEQUENCE [LARGE SCALE GENOMIC DNA]</scope>
    <source>
        <strain evidence="1 2">ATCC 33693</strain>
    </source>
</reference>
<evidence type="ECO:0000313" key="1">
    <source>
        <dbReference type="EMBL" id="EFE85833.1"/>
    </source>
</evidence>
<sequence>MKKIYLNTLLEEVIENNSKVKDMFYYLEDDYESNLSFNDLQLWYLDIIEMDLNNYLDDNQLDIFEINVTNWLYNYLEFELLDNIAC</sequence>
<protein>
    <submittedName>
        <fullName evidence="1">Uncharacterized protein</fullName>
    </submittedName>
</protein>
<organism evidence="1 2">
    <name type="scientific">Fusobacterium periodonticum ATCC 33693</name>
    <dbReference type="NCBI Taxonomy" id="546275"/>
    <lineage>
        <taxon>Bacteria</taxon>
        <taxon>Fusobacteriati</taxon>
        <taxon>Fusobacteriota</taxon>
        <taxon>Fusobacteriia</taxon>
        <taxon>Fusobacteriales</taxon>
        <taxon>Fusobacteriaceae</taxon>
        <taxon>Fusobacterium</taxon>
    </lineage>
</organism>
<dbReference type="GeneID" id="78420358"/>
<dbReference type="EMBL" id="ACJY01000101">
    <property type="protein sequence ID" value="EFE85833.1"/>
    <property type="molecule type" value="Genomic_DNA"/>
</dbReference>
<comment type="caution">
    <text evidence="1">The sequence shown here is derived from an EMBL/GenBank/DDBJ whole genome shotgun (WGS) entry which is preliminary data.</text>
</comment>
<dbReference type="AlphaFoldDB" id="D4CXT4"/>
<proteinExistence type="predicted"/>
<name>D4CXT4_9FUSO</name>
<evidence type="ECO:0000313" key="2">
    <source>
        <dbReference type="Proteomes" id="UP000003748"/>
    </source>
</evidence>